<feature type="transmembrane region" description="Helical" evidence="1">
    <location>
        <begin position="362"/>
        <end position="381"/>
    </location>
</feature>
<evidence type="ECO:0000259" key="2">
    <source>
        <dbReference type="Pfam" id="PF16401"/>
    </source>
</evidence>
<feature type="transmembrane region" description="Helical" evidence="1">
    <location>
        <begin position="191"/>
        <end position="210"/>
    </location>
</feature>
<feature type="transmembrane region" description="Helical" evidence="1">
    <location>
        <begin position="286"/>
        <end position="305"/>
    </location>
</feature>
<evidence type="ECO:0000313" key="3">
    <source>
        <dbReference type="EMBL" id="MYN01647.1"/>
    </source>
</evidence>
<reference evidence="3 4" key="1">
    <citation type="submission" date="2019-12" db="EMBL/GenBank/DDBJ databases">
        <title>Novel species isolated from a subtropical stream in China.</title>
        <authorList>
            <person name="Lu H."/>
        </authorList>
    </citation>
    <scope>NUCLEOTIDE SEQUENCE [LARGE SCALE GENOMIC DNA]</scope>
    <source>
        <strain evidence="3 4">DS3</strain>
    </source>
</reference>
<protein>
    <submittedName>
        <fullName evidence="3">DUF5009 domain-containing protein</fullName>
    </submittedName>
</protein>
<sequence>MQRLASLDAFRGFIILAMIWVNYIAGMRGSPAWLQHTGPQADGITVPDLVFPGFLFIVGVAIPLALRRAAADGLSARLFGKLLWRSASLMLAGVVLLNAERYDAAAAALPRSWYYLLFYAAMILVWRHDGAAAGGGRAWPKWLGGALMAALVLVFPGGLQHGWWGILGMIGWAYLACSLAFVLAGGGSAPLAGVFAAMLALYLGGTAGALDWLPAGLREFVSIPQVLGSTAANVMAGVLVGNLFRAELPHRLRMRQMAWMALAFLAAGLLLRPYHGINKIHATASYTLVCAAIMLALFILFYWLIDARRRDTQPVPRAAAWLLPAGSNALLAYILPDLFEQAAAVLHIPRFWWPFLDSGGPAGLANAAAMTALMLALVTLANRAGLRLKF</sequence>
<feature type="transmembrane region" description="Helical" evidence="1">
    <location>
        <begin position="222"/>
        <end position="244"/>
    </location>
</feature>
<dbReference type="InterPro" id="IPR032176">
    <property type="entry name" value="DUF5009"/>
</dbReference>
<feature type="transmembrane region" description="Helical" evidence="1">
    <location>
        <begin position="82"/>
        <end position="99"/>
    </location>
</feature>
<name>A0A6N9HEI3_9BURK</name>
<feature type="transmembrane region" description="Helical" evidence="1">
    <location>
        <begin position="317"/>
        <end position="335"/>
    </location>
</feature>
<feature type="transmembrane region" description="Helical" evidence="1">
    <location>
        <begin position="138"/>
        <end position="157"/>
    </location>
</feature>
<dbReference type="PANTHER" id="PTHR31061:SF24">
    <property type="entry name" value="LD22376P"/>
    <property type="match status" value="1"/>
</dbReference>
<keyword evidence="1" id="KW-1133">Transmembrane helix</keyword>
<feature type="transmembrane region" description="Helical" evidence="1">
    <location>
        <begin position="49"/>
        <end position="70"/>
    </location>
</feature>
<gene>
    <name evidence="3" type="ORF">GTP41_05995</name>
</gene>
<feature type="domain" description="DUF5009" evidence="2">
    <location>
        <begin position="4"/>
        <end position="101"/>
    </location>
</feature>
<dbReference type="PANTHER" id="PTHR31061">
    <property type="entry name" value="LD22376P"/>
    <property type="match status" value="1"/>
</dbReference>
<evidence type="ECO:0000313" key="4">
    <source>
        <dbReference type="Proteomes" id="UP000448575"/>
    </source>
</evidence>
<feature type="transmembrane region" description="Helical" evidence="1">
    <location>
        <begin position="12"/>
        <end position="29"/>
    </location>
</feature>
<dbReference type="AlphaFoldDB" id="A0A6N9HEI3"/>
<keyword evidence="1" id="KW-0472">Membrane</keyword>
<evidence type="ECO:0000256" key="1">
    <source>
        <dbReference type="SAM" id="Phobius"/>
    </source>
</evidence>
<dbReference type="Proteomes" id="UP000448575">
    <property type="component" value="Unassembled WGS sequence"/>
</dbReference>
<organism evidence="3 4">
    <name type="scientific">Pseudoduganella guangdongensis</name>
    <dbReference type="NCBI Taxonomy" id="2692179"/>
    <lineage>
        <taxon>Bacteria</taxon>
        <taxon>Pseudomonadati</taxon>
        <taxon>Pseudomonadota</taxon>
        <taxon>Betaproteobacteria</taxon>
        <taxon>Burkholderiales</taxon>
        <taxon>Oxalobacteraceae</taxon>
        <taxon>Telluria group</taxon>
        <taxon>Pseudoduganella</taxon>
    </lineage>
</organism>
<comment type="caution">
    <text evidence="3">The sequence shown here is derived from an EMBL/GenBank/DDBJ whole genome shotgun (WGS) entry which is preliminary data.</text>
</comment>
<dbReference type="Pfam" id="PF16401">
    <property type="entry name" value="DUF5009"/>
    <property type="match status" value="1"/>
</dbReference>
<feature type="transmembrane region" description="Helical" evidence="1">
    <location>
        <begin position="105"/>
        <end position="126"/>
    </location>
</feature>
<accession>A0A6N9HEI3</accession>
<dbReference type="RefSeq" id="WP_161024651.1">
    <property type="nucleotide sequence ID" value="NZ_WWCJ01000003.1"/>
</dbReference>
<keyword evidence="4" id="KW-1185">Reference proteome</keyword>
<keyword evidence="1" id="KW-0812">Transmembrane</keyword>
<feature type="transmembrane region" description="Helical" evidence="1">
    <location>
        <begin position="163"/>
        <end position="184"/>
    </location>
</feature>
<dbReference type="EMBL" id="WWCJ01000003">
    <property type="protein sequence ID" value="MYN01647.1"/>
    <property type="molecule type" value="Genomic_DNA"/>
</dbReference>
<proteinExistence type="predicted"/>
<feature type="transmembrane region" description="Helical" evidence="1">
    <location>
        <begin position="256"/>
        <end position="274"/>
    </location>
</feature>